<dbReference type="Proteomes" id="UP000035800">
    <property type="component" value="Chromosome I"/>
</dbReference>
<reference evidence="1 2" key="1">
    <citation type="journal article" date="2012" name="Gene">
        <title>Sequence of Leptospira santarosai serovar Shermani genome and prediction of virulence-associated genes.</title>
        <authorList>
            <person name="Chou L.F."/>
            <person name="Chen Y.T."/>
            <person name="Lu C.W."/>
            <person name="Ko Y.C."/>
            <person name="Tang C.Y."/>
            <person name="Pan M.J."/>
            <person name="Tian Y.C."/>
            <person name="Chiu C.H."/>
            <person name="Hung C.C."/>
            <person name="Yang C.W."/>
        </authorList>
    </citation>
    <scope>NUCLEOTIDE SEQUENCE [LARGE SCALE GENOMIC DNA]</scope>
    <source>
        <strain evidence="1">LT 821</strain>
    </source>
</reference>
<accession>K8XVW0</accession>
<sequence length="48" mass="5722">MTSTVKSMFVRINKTDEFQYGITERRSTSLEIHFPDTKKSIFMTKNFE</sequence>
<dbReference type="STRING" id="758847.LSS_19760"/>
<organism evidence="1 2">
    <name type="scientific">Leptospira santarosai serovar Shermani str. LT 821</name>
    <dbReference type="NCBI Taxonomy" id="758847"/>
    <lineage>
        <taxon>Bacteria</taxon>
        <taxon>Pseudomonadati</taxon>
        <taxon>Spirochaetota</taxon>
        <taxon>Spirochaetia</taxon>
        <taxon>Leptospirales</taxon>
        <taxon>Leptospiraceae</taxon>
        <taxon>Leptospira</taxon>
    </lineage>
</organism>
<proteinExistence type="predicted"/>
<protein>
    <submittedName>
        <fullName evidence="1">Uncharacterized protein</fullName>
    </submittedName>
</protein>
<dbReference type="EMBL" id="CP006694">
    <property type="protein sequence ID" value="EKT85026.1"/>
    <property type="molecule type" value="Genomic_DNA"/>
</dbReference>
<name>K8XVW0_9LEPT</name>
<reference evidence="1 2" key="2">
    <citation type="journal article" date="2014" name="Emerg. Microbes Infect.">
        <title>Potential impact on kidney infection: a whole-genome analysis of Leptospira santarosai serovar Shermani.</title>
        <authorList>
            <person name="Chou L.F."/>
            <person name="Chen T.W."/>
            <person name="Ko Y.C."/>
            <person name="Pan M.J."/>
            <person name="Tian Y.C."/>
            <person name="Chiu C.H."/>
            <person name="Tang P."/>
            <person name="Hung C.C."/>
            <person name="Yang C.W."/>
        </authorList>
    </citation>
    <scope>NUCLEOTIDE SEQUENCE</scope>
    <source>
        <strain evidence="1 2">LT 821</strain>
    </source>
</reference>
<gene>
    <name evidence="1" type="ORF">LSS_19760</name>
</gene>
<dbReference type="KEGG" id="lst:LSS_19760"/>
<evidence type="ECO:0000313" key="2">
    <source>
        <dbReference type="Proteomes" id="UP000035800"/>
    </source>
</evidence>
<evidence type="ECO:0000313" key="1">
    <source>
        <dbReference type="EMBL" id="EKT85026.1"/>
    </source>
</evidence>
<dbReference type="AlphaFoldDB" id="K8XVW0"/>